<evidence type="ECO:0000259" key="7">
    <source>
        <dbReference type="PROSITE" id="PS50109"/>
    </source>
</evidence>
<dbReference type="RefSeq" id="WP_378959181.1">
    <property type="nucleotide sequence ID" value="NZ_JBHRXC010000001.1"/>
</dbReference>
<dbReference type="EC" id="2.7.13.3" evidence="2"/>
<keyword evidence="5" id="KW-0175">Coiled coil</keyword>
<protein>
    <recommendedName>
        <fullName evidence="2">histidine kinase</fullName>
        <ecNumber evidence="2">2.7.13.3</ecNumber>
    </recommendedName>
</protein>
<feature type="coiled-coil region" evidence="5">
    <location>
        <begin position="165"/>
        <end position="192"/>
    </location>
</feature>
<evidence type="ECO:0000256" key="1">
    <source>
        <dbReference type="ARBA" id="ARBA00000085"/>
    </source>
</evidence>
<dbReference type="PROSITE" id="PS50109">
    <property type="entry name" value="HIS_KIN"/>
    <property type="match status" value="1"/>
</dbReference>
<dbReference type="GO" id="GO:0016301">
    <property type="term" value="F:kinase activity"/>
    <property type="evidence" value="ECO:0007669"/>
    <property type="project" value="UniProtKB-KW"/>
</dbReference>
<feature type="transmembrane region" description="Helical" evidence="6">
    <location>
        <begin position="136"/>
        <end position="154"/>
    </location>
</feature>
<keyword evidence="6" id="KW-1133">Transmembrane helix</keyword>
<sequence length="380" mass="43781">MCKCVIIISLINIFANFIVGLSWVLNIYIFLGIFIHAAFYYYALRDKVFEKTRLWYFIFNITSIAPAWFLNGGALGSTPLFFIFYLSIAMLSLPKKLRYIFVFYFFSIVSLCIVGENRFPNWVTHYPSDNSRNFDILFGFLDVSIMMILMLAMYKKVTEHDKFILLKSKQRLETSQQELIIAKEEAEAATRAKSRFLANMSHEIRTPLNGIIGASELLKLTNLDYEQSQLLNTLQASNSIMIDIVNDLLDISKIEANKMEIYKHVFDIRNSISEVENIIKPLLNNLKLKFNCHIDENLPKNVVTDEIKYKQILINLLSNSIKFTLEGNVTLYLNYEDKNGVSTLRSAIKDTGIGIEDEDMKKLFLPFSQVNPSGSTHKIF</sequence>
<dbReference type="PANTHER" id="PTHR43047:SF72">
    <property type="entry name" value="OSMOSENSING HISTIDINE PROTEIN KINASE SLN1"/>
    <property type="match status" value="1"/>
</dbReference>
<dbReference type="Pfam" id="PF00512">
    <property type="entry name" value="HisKA"/>
    <property type="match status" value="1"/>
</dbReference>
<dbReference type="PANTHER" id="PTHR43047">
    <property type="entry name" value="TWO-COMPONENT HISTIDINE PROTEIN KINASE"/>
    <property type="match status" value="1"/>
</dbReference>
<keyword evidence="3" id="KW-0808">Transferase</keyword>
<accession>A0ABV8NJ88</accession>
<organism evidence="8 9">
    <name type="scientific">Pedobacter jamesrossensis</name>
    <dbReference type="NCBI Taxonomy" id="1908238"/>
    <lineage>
        <taxon>Bacteria</taxon>
        <taxon>Pseudomonadati</taxon>
        <taxon>Bacteroidota</taxon>
        <taxon>Sphingobacteriia</taxon>
        <taxon>Sphingobacteriales</taxon>
        <taxon>Sphingobacteriaceae</taxon>
        <taxon>Pedobacter</taxon>
    </lineage>
</organism>
<keyword evidence="9" id="KW-1185">Reference proteome</keyword>
<evidence type="ECO:0000256" key="3">
    <source>
        <dbReference type="ARBA" id="ARBA00022679"/>
    </source>
</evidence>
<dbReference type="SUPFAM" id="SSF47384">
    <property type="entry name" value="Homodimeric domain of signal transducing histidine kinase"/>
    <property type="match status" value="1"/>
</dbReference>
<dbReference type="InterPro" id="IPR005467">
    <property type="entry name" value="His_kinase_dom"/>
</dbReference>
<keyword evidence="4 8" id="KW-0418">Kinase</keyword>
<dbReference type="Proteomes" id="UP001595792">
    <property type="component" value="Unassembled WGS sequence"/>
</dbReference>
<keyword evidence="6" id="KW-0472">Membrane</keyword>
<evidence type="ECO:0000313" key="9">
    <source>
        <dbReference type="Proteomes" id="UP001595792"/>
    </source>
</evidence>
<comment type="catalytic activity">
    <reaction evidence="1">
        <text>ATP + protein L-histidine = ADP + protein N-phospho-L-histidine.</text>
        <dbReference type="EC" id="2.7.13.3"/>
    </reaction>
</comment>
<reference evidence="9" key="1">
    <citation type="journal article" date="2019" name="Int. J. Syst. Evol. Microbiol.">
        <title>The Global Catalogue of Microorganisms (GCM) 10K type strain sequencing project: providing services to taxonomists for standard genome sequencing and annotation.</title>
        <authorList>
            <consortium name="The Broad Institute Genomics Platform"/>
            <consortium name="The Broad Institute Genome Sequencing Center for Infectious Disease"/>
            <person name="Wu L."/>
            <person name="Ma J."/>
        </authorList>
    </citation>
    <scope>NUCLEOTIDE SEQUENCE [LARGE SCALE GENOMIC DNA]</scope>
    <source>
        <strain evidence="9">CCM 8689</strain>
    </source>
</reference>
<dbReference type="Gene3D" id="3.30.565.10">
    <property type="entry name" value="Histidine kinase-like ATPase, C-terminal domain"/>
    <property type="match status" value="1"/>
</dbReference>
<evidence type="ECO:0000256" key="2">
    <source>
        <dbReference type="ARBA" id="ARBA00012438"/>
    </source>
</evidence>
<dbReference type="Pfam" id="PF02518">
    <property type="entry name" value="HATPase_c"/>
    <property type="match status" value="1"/>
</dbReference>
<gene>
    <name evidence="8" type="ORF">ACFOUY_04065</name>
</gene>
<dbReference type="SMART" id="SM00388">
    <property type="entry name" value="HisKA"/>
    <property type="match status" value="1"/>
</dbReference>
<dbReference type="InterPro" id="IPR036890">
    <property type="entry name" value="HATPase_C_sf"/>
</dbReference>
<dbReference type="CDD" id="cd00082">
    <property type="entry name" value="HisKA"/>
    <property type="match status" value="1"/>
</dbReference>
<feature type="domain" description="Histidine kinase" evidence="7">
    <location>
        <begin position="199"/>
        <end position="380"/>
    </location>
</feature>
<dbReference type="InterPro" id="IPR036097">
    <property type="entry name" value="HisK_dim/P_sf"/>
</dbReference>
<feature type="transmembrane region" description="Helical" evidence="6">
    <location>
        <begin position="100"/>
        <end position="116"/>
    </location>
</feature>
<keyword evidence="6" id="KW-0812">Transmembrane</keyword>
<evidence type="ECO:0000256" key="4">
    <source>
        <dbReference type="ARBA" id="ARBA00022777"/>
    </source>
</evidence>
<dbReference type="SUPFAM" id="SSF55874">
    <property type="entry name" value="ATPase domain of HSP90 chaperone/DNA topoisomerase II/histidine kinase"/>
    <property type="match status" value="1"/>
</dbReference>
<name>A0ABV8NJ88_9SPHI</name>
<dbReference type="Gene3D" id="1.10.287.130">
    <property type="match status" value="1"/>
</dbReference>
<dbReference type="InterPro" id="IPR003594">
    <property type="entry name" value="HATPase_dom"/>
</dbReference>
<comment type="caution">
    <text evidence="8">The sequence shown here is derived from an EMBL/GenBank/DDBJ whole genome shotgun (WGS) entry which is preliminary data.</text>
</comment>
<evidence type="ECO:0000256" key="5">
    <source>
        <dbReference type="SAM" id="Coils"/>
    </source>
</evidence>
<evidence type="ECO:0000313" key="8">
    <source>
        <dbReference type="EMBL" id="MFC4195865.1"/>
    </source>
</evidence>
<dbReference type="InterPro" id="IPR003661">
    <property type="entry name" value="HisK_dim/P_dom"/>
</dbReference>
<proteinExistence type="predicted"/>
<evidence type="ECO:0000256" key="6">
    <source>
        <dbReference type="SAM" id="Phobius"/>
    </source>
</evidence>
<dbReference type="EMBL" id="JBHSBY010000022">
    <property type="protein sequence ID" value="MFC4195865.1"/>
    <property type="molecule type" value="Genomic_DNA"/>
</dbReference>